<keyword evidence="7" id="KW-1185">Reference proteome</keyword>
<evidence type="ECO:0000313" key="6">
    <source>
        <dbReference type="EMBL" id="MBB3166851.1"/>
    </source>
</evidence>
<dbReference type="Proteomes" id="UP000559987">
    <property type="component" value="Unassembled WGS sequence"/>
</dbReference>
<dbReference type="InterPro" id="IPR051453">
    <property type="entry name" value="MBL_Glyoxalase_II"/>
</dbReference>
<keyword evidence="3 6" id="KW-0378">Hydrolase</keyword>
<feature type="domain" description="Metallo-beta-lactamase" evidence="5">
    <location>
        <begin position="17"/>
        <end position="197"/>
    </location>
</feature>
<dbReference type="Gene3D" id="3.60.15.10">
    <property type="entry name" value="Ribonuclease Z/Hydroxyacylglutathione hydrolase-like"/>
    <property type="match status" value="1"/>
</dbReference>
<comment type="caution">
    <text evidence="6">The sequence shown here is derived from an EMBL/GenBank/DDBJ whole genome shotgun (WGS) entry which is preliminary data.</text>
</comment>
<dbReference type="CDD" id="cd07737">
    <property type="entry name" value="YcbL-like_MBL-fold"/>
    <property type="match status" value="1"/>
</dbReference>
<dbReference type="PANTHER" id="PTHR46233">
    <property type="entry name" value="HYDROXYACYLGLUTATHIONE HYDROLASE GLOC"/>
    <property type="match status" value="1"/>
</dbReference>
<keyword evidence="4" id="KW-0862">Zinc</keyword>
<keyword evidence="2" id="KW-0479">Metal-binding</keyword>
<evidence type="ECO:0000256" key="3">
    <source>
        <dbReference type="ARBA" id="ARBA00022801"/>
    </source>
</evidence>
<dbReference type="EMBL" id="JACHXZ010000001">
    <property type="protein sequence ID" value="MBB3166851.1"/>
    <property type="molecule type" value="Genomic_DNA"/>
</dbReference>
<comment type="cofactor">
    <cofactor evidence="1">
        <name>Zn(2+)</name>
        <dbReference type="ChEBI" id="CHEBI:29105"/>
    </cofactor>
</comment>
<gene>
    <name evidence="6" type="ORF">FHS30_000027</name>
</gene>
<accession>A0A839UJA8</accession>
<evidence type="ECO:0000313" key="7">
    <source>
        <dbReference type="Proteomes" id="UP000559987"/>
    </source>
</evidence>
<name>A0A839UJA8_9GAMM</name>
<sequence length="219" mass="24542">MSEFILQYKIIPVTPFQQNCTLVWCDETQDAALIDPGGDLHLLQAAIEQANVKVTKILLTHGHLDHVGGTAELVRKHGLPIEGPQREDAFWIDQLPMQCQMMGFPPVQNFQPDRWLEQGDRVTVGREQLEVFFCPGHTPGHVVFYHAGQQLAWVGDVLFAGSIGRTDFPRGDYDTLVTSIRKNLWPLGDAVQFIPGHGPMSTFGTERKTNPFVADHRFG</sequence>
<dbReference type="AlphaFoldDB" id="A0A839UJA8"/>
<organism evidence="6 7">
    <name type="scientific">Simiduia aestuariiviva</name>
    <dbReference type="NCBI Taxonomy" id="1510459"/>
    <lineage>
        <taxon>Bacteria</taxon>
        <taxon>Pseudomonadati</taxon>
        <taxon>Pseudomonadota</taxon>
        <taxon>Gammaproteobacteria</taxon>
        <taxon>Cellvibrionales</taxon>
        <taxon>Cellvibrionaceae</taxon>
        <taxon>Simiduia</taxon>
    </lineage>
</organism>
<dbReference type="GO" id="GO:0046872">
    <property type="term" value="F:metal ion binding"/>
    <property type="evidence" value="ECO:0007669"/>
    <property type="project" value="UniProtKB-KW"/>
</dbReference>
<evidence type="ECO:0000256" key="4">
    <source>
        <dbReference type="ARBA" id="ARBA00022833"/>
    </source>
</evidence>
<dbReference type="SMART" id="SM00849">
    <property type="entry name" value="Lactamase_B"/>
    <property type="match status" value="1"/>
</dbReference>
<dbReference type="Pfam" id="PF00753">
    <property type="entry name" value="Lactamase_B"/>
    <property type="match status" value="1"/>
</dbReference>
<evidence type="ECO:0000256" key="1">
    <source>
        <dbReference type="ARBA" id="ARBA00001947"/>
    </source>
</evidence>
<dbReference type="InterPro" id="IPR036866">
    <property type="entry name" value="RibonucZ/Hydroxyglut_hydro"/>
</dbReference>
<protein>
    <submittedName>
        <fullName evidence="6">Glyoxylase-like metal-dependent hydrolase (Beta-lactamase superfamily II)</fullName>
    </submittedName>
</protein>
<evidence type="ECO:0000259" key="5">
    <source>
        <dbReference type="SMART" id="SM00849"/>
    </source>
</evidence>
<dbReference type="GO" id="GO:0016787">
    <property type="term" value="F:hydrolase activity"/>
    <property type="evidence" value="ECO:0007669"/>
    <property type="project" value="UniProtKB-KW"/>
</dbReference>
<dbReference type="SUPFAM" id="SSF56281">
    <property type="entry name" value="Metallo-hydrolase/oxidoreductase"/>
    <property type="match status" value="1"/>
</dbReference>
<proteinExistence type="predicted"/>
<dbReference type="InterPro" id="IPR001279">
    <property type="entry name" value="Metallo-B-lactamas"/>
</dbReference>
<reference evidence="6 7" key="1">
    <citation type="submission" date="2020-08" db="EMBL/GenBank/DDBJ databases">
        <title>Genomic Encyclopedia of Type Strains, Phase III (KMG-III): the genomes of soil and plant-associated and newly described type strains.</title>
        <authorList>
            <person name="Whitman W."/>
        </authorList>
    </citation>
    <scope>NUCLEOTIDE SEQUENCE [LARGE SCALE GENOMIC DNA]</scope>
    <source>
        <strain evidence="6 7">CECT 8571</strain>
    </source>
</reference>
<evidence type="ECO:0000256" key="2">
    <source>
        <dbReference type="ARBA" id="ARBA00022723"/>
    </source>
</evidence>
<dbReference type="PANTHER" id="PTHR46233:SF3">
    <property type="entry name" value="HYDROXYACYLGLUTATHIONE HYDROLASE GLOC"/>
    <property type="match status" value="1"/>
</dbReference>